<gene>
    <name evidence="2" type="ORF">PLEPLA_LOCUS17776</name>
</gene>
<name>A0A9N7YLJ6_PLEPL</name>
<proteinExistence type="predicted"/>
<keyword evidence="3" id="KW-1185">Reference proteome</keyword>
<protein>
    <submittedName>
        <fullName evidence="2">Uncharacterized protein</fullName>
    </submittedName>
</protein>
<dbReference type="AlphaFoldDB" id="A0A9N7YLJ6"/>
<evidence type="ECO:0000313" key="3">
    <source>
        <dbReference type="Proteomes" id="UP001153269"/>
    </source>
</evidence>
<accession>A0A9N7YLJ6</accession>
<dbReference type="EMBL" id="CADEAL010001171">
    <property type="protein sequence ID" value="CAB1429796.1"/>
    <property type="molecule type" value="Genomic_DNA"/>
</dbReference>
<feature type="region of interest" description="Disordered" evidence="1">
    <location>
        <begin position="1"/>
        <end position="23"/>
    </location>
</feature>
<organism evidence="2 3">
    <name type="scientific">Pleuronectes platessa</name>
    <name type="common">European plaice</name>
    <dbReference type="NCBI Taxonomy" id="8262"/>
    <lineage>
        <taxon>Eukaryota</taxon>
        <taxon>Metazoa</taxon>
        <taxon>Chordata</taxon>
        <taxon>Craniata</taxon>
        <taxon>Vertebrata</taxon>
        <taxon>Euteleostomi</taxon>
        <taxon>Actinopterygii</taxon>
        <taxon>Neopterygii</taxon>
        <taxon>Teleostei</taxon>
        <taxon>Neoteleostei</taxon>
        <taxon>Acanthomorphata</taxon>
        <taxon>Carangaria</taxon>
        <taxon>Pleuronectiformes</taxon>
        <taxon>Pleuronectoidei</taxon>
        <taxon>Pleuronectidae</taxon>
        <taxon>Pleuronectes</taxon>
    </lineage>
</organism>
<sequence length="103" mass="11401">MDSGPLSRPTCFEDNTAHQHNEARAPRFYSALQGTTSESSWACTHPRRPARRLMSLLSTTATRLNIDHRGRRTSKLSGKLFVESAISRDICNELAGRTAEAGN</sequence>
<dbReference type="Proteomes" id="UP001153269">
    <property type="component" value="Unassembled WGS sequence"/>
</dbReference>
<evidence type="ECO:0000313" key="2">
    <source>
        <dbReference type="EMBL" id="CAB1429796.1"/>
    </source>
</evidence>
<reference evidence="2" key="1">
    <citation type="submission" date="2020-03" db="EMBL/GenBank/DDBJ databases">
        <authorList>
            <person name="Weist P."/>
        </authorList>
    </citation>
    <scope>NUCLEOTIDE SEQUENCE</scope>
</reference>
<comment type="caution">
    <text evidence="2">The sequence shown here is derived from an EMBL/GenBank/DDBJ whole genome shotgun (WGS) entry which is preliminary data.</text>
</comment>
<evidence type="ECO:0000256" key="1">
    <source>
        <dbReference type="SAM" id="MobiDB-lite"/>
    </source>
</evidence>